<gene>
    <name evidence="3" type="ORF">NPX13_g2639</name>
</gene>
<dbReference type="EMBL" id="JANPWZ010000286">
    <property type="protein sequence ID" value="KAJ3577929.1"/>
    <property type="molecule type" value="Genomic_DNA"/>
</dbReference>
<keyword evidence="1" id="KW-0175">Coiled coil</keyword>
<protein>
    <submittedName>
        <fullName evidence="3">Uncharacterized protein</fullName>
    </submittedName>
</protein>
<comment type="caution">
    <text evidence="3">The sequence shown here is derived from an EMBL/GenBank/DDBJ whole genome shotgun (WGS) entry which is preliminary data.</text>
</comment>
<feature type="region of interest" description="Disordered" evidence="2">
    <location>
        <begin position="34"/>
        <end position="67"/>
    </location>
</feature>
<evidence type="ECO:0000256" key="1">
    <source>
        <dbReference type="SAM" id="Coils"/>
    </source>
</evidence>
<organism evidence="3 4">
    <name type="scientific">Xylaria arbuscula</name>
    <dbReference type="NCBI Taxonomy" id="114810"/>
    <lineage>
        <taxon>Eukaryota</taxon>
        <taxon>Fungi</taxon>
        <taxon>Dikarya</taxon>
        <taxon>Ascomycota</taxon>
        <taxon>Pezizomycotina</taxon>
        <taxon>Sordariomycetes</taxon>
        <taxon>Xylariomycetidae</taxon>
        <taxon>Xylariales</taxon>
        <taxon>Xylariaceae</taxon>
        <taxon>Xylaria</taxon>
    </lineage>
</organism>
<reference evidence="3" key="1">
    <citation type="submission" date="2022-07" db="EMBL/GenBank/DDBJ databases">
        <title>Genome Sequence of Xylaria arbuscula.</title>
        <authorList>
            <person name="Buettner E."/>
        </authorList>
    </citation>
    <scope>NUCLEOTIDE SEQUENCE</scope>
    <source>
        <strain evidence="3">VT107</strain>
    </source>
</reference>
<accession>A0A9W8TQ59</accession>
<evidence type="ECO:0000313" key="4">
    <source>
        <dbReference type="Proteomes" id="UP001148614"/>
    </source>
</evidence>
<dbReference type="AlphaFoldDB" id="A0A9W8TQ59"/>
<keyword evidence="4" id="KW-1185">Reference proteome</keyword>
<name>A0A9W8TQ59_9PEZI</name>
<proteinExistence type="predicted"/>
<sequence>MRLQADYTWVICNNAVAMPFKVVIPHWVVKMNKRKRDGSEPVSPSSKRGTRTMDSERSSFSTAAPTVKKEESEHLLLPIVEHTIRYSRSEQRAALQEIADNYEKAKAALQRALDLKQSYCEKILASKDAMEKKLRAKNVEMEQLREENSRLREKAAKSEEQELTIRNLRSQLDAVIGRDFDLRMKAAQRDLVTVQNNRTELLQQQHLQCMNQLAAQHNQMLNHLLGYYLPAQDPPPPAPR</sequence>
<feature type="coiled-coil region" evidence="1">
    <location>
        <begin position="88"/>
        <end position="204"/>
    </location>
</feature>
<evidence type="ECO:0000313" key="3">
    <source>
        <dbReference type="EMBL" id="KAJ3577929.1"/>
    </source>
</evidence>
<dbReference type="Proteomes" id="UP001148614">
    <property type="component" value="Unassembled WGS sequence"/>
</dbReference>
<evidence type="ECO:0000256" key="2">
    <source>
        <dbReference type="SAM" id="MobiDB-lite"/>
    </source>
</evidence>